<dbReference type="PANTHER" id="PTHR11675:SF118">
    <property type="entry name" value="POLYPEPTIDE N-ACETYLGALACTOSAMINYLTRANSFERASE 3"/>
    <property type="match status" value="1"/>
</dbReference>
<comment type="similarity">
    <text evidence="4 17">Belongs to the glycosyltransferase 2 family. GalNAc-T subfamily.</text>
</comment>
<dbReference type="InterPro" id="IPR045885">
    <property type="entry name" value="GalNAc-T"/>
</dbReference>
<organism evidence="19 20">
    <name type="scientific">Parelaphostrongylus tenuis</name>
    <name type="common">Meningeal worm</name>
    <dbReference type="NCBI Taxonomy" id="148309"/>
    <lineage>
        <taxon>Eukaryota</taxon>
        <taxon>Metazoa</taxon>
        <taxon>Ecdysozoa</taxon>
        <taxon>Nematoda</taxon>
        <taxon>Chromadorea</taxon>
        <taxon>Rhabditida</taxon>
        <taxon>Rhabditina</taxon>
        <taxon>Rhabditomorpha</taxon>
        <taxon>Strongyloidea</taxon>
        <taxon>Metastrongylidae</taxon>
        <taxon>Parelaphostrongylus</taxon>
    </lineage>
</organism>
<evidence type="ECO:0000256" key="9">
    <source>
        <dbReference type="ARBA" id="ARBA00022734"/>
    </source>
</evidence>
<evidence type="ECO:0000256" key="3">
    <source>
        <dbReference type="ARBA" id="ARBA00004922"/>
    </source>
</evidence>
<evidence type="ECO:0000256" key="7">
    <source>
        <dbReference type="ARBA" id="ARBA00022692"/>
    </source>
</evidence>
<dbReference type="SUPFAM" id="SSF53448">
    <property type="entry name" value="Nucleotide-diphospho-sugar transferases"/>
    <property type="match status" value="1"/>
</dbReference>
<evidence type="ECO:0000259" key="18">
    <source>
        <dbReference type="SMART" id="SM00458"/>
    </source>
</evidence>
<keyword evidence="8" id="KW-0479">Metal-binding</keyword>
<dbReference type="Pfam" id="PF00652">
    <property type="entry name" value="Ricin_B_lectin"/>
    <property type="match status" value="1"/>
</dbReference>
<dbReference type="FunFam" id="3.90.550.10:FF:000021">
    <property type="entry name" value="Polypeptide N-acetylgalactosaminyltransferase"/>
    <property type="match status" value="1"/>
</dbReference>
<dbReference type="SMART" id="SM00458">
    <property type="entry name" value="RICIN"/>
    <property type="match status" value="1"/>
</dbReference>
<name>A0AAD5N6Q5_PARTN</name>
<dbReference type="InterPro" id="IPR001173">
    <property type="entry name" value="Glyco_trans_2-like"/>
</dbReference>
<dbReference type="InterPro" id="IPR029044">
    <property type="entry name" value="Nucleotide-diphossugar_trans"/>
</dbReference>
<comment type="pathway">
    <text evidence="3 17">Protein modification; protein glycosylation.</text>
</comment>
<sequence>MATSSKPVAESWSGRGVQVVVGHYSGNLPQEKLRNLTDEEINANNYNPIGWGEGGMAVKLSKEEELLSDETFSINQFSLYVSDRIALNRSLGDYRKPSCRSKKYRANSELPSTSVIIVYHNEAFSTLLRTVHSVVNRSPISLLAEIILVDDFSNRTFLKYSTLDEAVRSLPVAVKILRAKQRVGLIRARLMGAQEATGDVLTFLDSHCECTEGWLEPLLDRIRDNRKFVVCPVIDVINDRTFQYQKGLDMFRGGFNWNLQFRWYSLPNEIVKQRLGDPSAPIPSPTMAGGLFSIDRRYFEELGTYDHEMDIWGGENLEISFRIWQCGGRVEILPCSHVGHVFRHISPHDIPGNSSGKILDGNMIRVSEVWMDEWKFLFYKLAPQTAKLRSLVDLSERIELRRRLQCKNFRWYLENVFTDHHMPMEEDFFGRISTDSKRFCIVNRPGEPGTKNHQLNMTPCTLGFDHWQFWIYSTDQRLKSDEHMCLSAVQMAHDGGKWTVHLKECGGFDNEQWDYNRQRRVFKHVKSGLCLTQQEFEIGKQNDLIPPILSSCGRGHPKQVWVLNSVEWRPEKLGENPP</sequence>
<keyword evidence="11" id="KW-1133">Transmembrane helix</keyword>
<evidence type="ECO:0000256" key="14">
    <source>
        <dbReference type="ARBA" id="ARBA00023157"/>
    </source>
</evidence>
<evidence type="ECO:0000256" key="10">
    <source>
        <dbReference type="ARBA" id="ARBA00022968"/>
    </source>
</evidence>
<keyword evidence="15" id="KW-0325">Glycoprotein</keyword>
<evidence type="ECO:0000256" key="15">
    <source>
        <dbReference type="ARBA" id="ARBA00023180"/>
    </source>
</evidence>
<dbReference type="Gene3D" id="2.80.10.50">
    <property type="match status" value="1"/>
</dbReference>
<keyword evidence="14 17" id="KW-1015">Disulfide bond</keyword>
<evidence type="ECO:0000256" key="6">
    <source>
        <dbReference type="ARBA" id="ARBA00022679"/>
    </source>
</evidence>
<dbReference type="GO" id="GO:0004653">
    <property type="term" value="F:polypeptide N-acetylgalactosaminyltransferase activity"/>
    <property type="evidence" value="ECO:0007669"/>
    <property type="project" value="UniProtKB-ARBA"/>
</dbReference>
<dbReference type="Proteomes" id="UP001196413">
    <property type="component" value="Unassembled WGS sequence"/>
</dbReference>
<keyword evidence="5 17" id="KW-0328">Glycosyltransferase</keyword>
<proteinExistence type="inferred from homology"/>
<dbReference type="InterPro" id="IPR035992">
    <property type="entry name" value="Ricin_B-like_lectins"/>
</dbReference>
<dbReference type="PROSITE" id="PS50231">
    <property type="entry name" value="RICIN_B_LECTIN"/>
    <property type="match status" value="1"/>
</dbReference>
<dbReference type="GO" id="GO:0000139">
    <property type="term" value="C:Golgi membrane"/>
    <property type="evidence" value="ECO:0007669"/>
    <property type="project" value="UniProtKB-SubCell"/>
</dbReference>
<evidence type="ECO:0000256" key="5">
    <source>
        <dbReference type="ARBA" id="ARBA00022676"/>
    </source>
</evidence>
<reference evidence="19" key="1">
    <citation type="submission" date="2021-06" db="EMBL/GenBank/DDBJ databases">
        <title>Parelaphostrongylus tenuis whole genome reference sequence.</title>
        <authorList>
            <person name="Garwood T.J."/>
            <person name="Larsen P.A."/>
            <person name="Fountain-Jones N.M."/>
            <person name="Garbe J.R."/>
            <person name="Macchietto M.G."/>
            <person name="Kania S.A."/>
            <person name="Gerhold R.W."/>
            <person name="Richards J.E."/>
            <person name="Wolf T.M."/>
        </authorList>
    </citation>
    <scope>NUCLEOTIDE SEQUENCE</scope>
    <source>
        <strain evidence="19">MNPRO001-30</strain>
        <tissue evidence="19">Meninges</tissue>
    </source>
</reference>
<evidence type="ECO:0000256" key="17">
    <source>
        <dbReference type="RuleBase" id="RU361242"/>
    </source>
</evidence>
<accession>A0AAD5N6Q5</accession>
<feature type="domain" description="Ricin B lectin" evidence="18">
    <location>
        <begin position="426"/>
        <end position="564"/>
    </location>
</feature>
<dbReference type="Gene3D" id="3.90.550.10">
    <property type="entry name" value="Spore Coat Polysaccharide Biosynthesis Protein SpsA, Chain A"/>
    <property type="match status" value="1"/>
</dbReference>
<comment type="caution">
    <text evidence="19">The sequence shown here is derived from an EMBL/GenBank/DDBJ whole genome shotgun (WGS) entry which is preliminary data.</text>
</comment>
<evidence type="ECO:0000256" key="8">
    <source>
        <dbReference type="ARBA" id="ARBA00022723"/>
    </source>
</evidence>
<keyword evidence="10" id="KW-0735">Signal-anchor</keyword>
<dbReference type="Pfam" id="PF00535">
    <property type="entry name" value="Glycos_transf_2"/>
    <property type="match status" value="1"/>
</dbReference>
<keyword evidence="20" id="KW-1185">Reference proteome</keyword>
<evidence type="ECO:0000256" key="16">
    <source>
        <dbReference type="ARBA" id="ARBA00023211"/>
    </source>
</evidence>
<dbReference type="InterPro" id="IPR000772">
    <property type="entry name" value="Ricin_B_lectin"/>
</dbReference>
<dbReference type="GO" id="GO:0006493">
    <property type="term" value="P:protein O-linked glycosylation"/>
    <property type="evidence" value="ECO:0007669"/>
    <property type="project" value="TreeGrafter"/>
</dbReference>
<keyword evidence="6 17" id="KW-0808">Transferase</keyword>
<evidence type="ECO:0000256" key="13">
    <source>
        <dbReference type="ARBA" id="ARBA00023136"/>
    </source>
</evidence>
<evidence type="ECO:0000313" key="19">
    <source>
        <dbReference type="EMBL" id="KAJ1363217.1"/>
    </source>
</evidence>
<dbReference type="AlphaFoldDB" id="A0AAD5N6Q5"/>
<dbReference type="PANTHER" id="PTHR11675">
    <property type="entry name" value="N-ACETYLGALACTOSAMINYLTRANSFERASE"/>
    <property type="match status" value="1"/>
</dbReference>
<dbReference type="CDD" id="cd02510">
    <property type="entry name" value="pp-GalNAc-T"/>
    <property type="match status" value="1"/>
</dbReference>
<keyword evidence="12 17" id="KW-0333">Golgi apparatus</keyword>
<evidence type="ECO:0000256" key="12">
    <source>
        <dbReference type="ARBA" id="ARBA00023034"/>
    </source>
</evidence>
<keyword evidence="9 17" id="KW-0430">Lectin</keyword>
<gene>
    <name evidence="19" type="primary">GLY-6_2</name>
    <name evidence="19" type="ORF">KIN20_023036</name>
</gene>
<dbReference type="EC" id="2.4.1.-" evidence="17"/>
<evidence type="ECO:0000256" key="11">
    <source>
        <dbReference type="ARBA" id="ARBA00022989"/>
    </source>
</evidence>
<evidence type="ECO:0000256" key="2">
    <source>
        <dbReference type="ARBA" id="ARBA00004323"/>
    </source>
</evidence>
<evidence type="ECO:0000256" key="1">
    <source>
        <dbReference type="ARBA" id="ARBA00001936"/>
    </source>
</evidence>
<keyword evidence="13" id="KW-0472">Membrane</keyword>
<keyword evidence="16 17" id="KW-0464">Manganese</keyword>
<comment type="subcellular location">
    <subcellularLocation>
        <location evidence="2 17">Golgi apparatus membrane</location>
        <topology evidence="2 17">Single-pass type II membrane protein</topology>
    </subcellularLocation>
</comment>
<dbReference type="GO" id="GO:0030246">
    <property type="term" value="F:carbohydrate binding"/>
    <property type="evidence" value="ECO:0007669"/>
    <property type="project" value="UniProtKB-KW"/>
</dbReference>
<evidence type="ECO:0000256" key="4">
    <source>
        <dbReference type="ARBA" id="ARBA00005680"/>
    </source>
</evidence>
<evidence type="ECO:0000313" key="20">
    <source>
        <dbReference type="Proteomes" id="UP001196413"/>
    </source>
</evidence>
<dbReference type="EMBL" id="JAHQIW010004640">
    <property type="protein sequence ID" value="KAJ1363217.1"/>
    <property type="molecule type" value="Genomic_DNA"/>
</dbReference>
<protein>
    <recommendedName>
        <fullName evidence="17">Polypeptide N-acetylgalactosaminyltransferase</fullName>
        <ecNumber evidence="17">2.4.1.-</ecNumber>
    </recommendedName>
    <alternativeName>
        <fullName evidence="17">Protein-UDP acetylgalactosaminyltransferase</fullName>
    </alternativeName>
</protein>
<dbReference type="SUPFAM" id="SSF50370">
    <property type="entry name" value="Ricin B-like lectins"/>
    <property type="match status" value="1"/>
</dbReference>
<comment type="cofactor">
    <cofactor evidence="1 17">
        <name>Mn(2+)</name>
        <dbReference type="ChEBI" id="CHEBI:29035"/>
    </cofactor>
</comment>
<keyword evidence="7" id="KW-0812">Transmembrane</keyword>
<dbReference type="GO" id="GO:0046872">
    <property type="term" value="F:metal ion binding"/>
    <property type="evidence" value="ECO:0007669"/>
    <property type="project" value="UniProtKB-KW"/>
</dbReference>